<evidence type="ECO:0000259" key="1">
    <source>
        <dbReference type="Pfam" id="PF22007"/>
    </source>
</evidence>
<evidence type="ECO:0000313" key="3">
    <source>
        <dbReference type="EMBL" id="GFO84093.1"/>
    </source>
</evidence>
<dbReference type="Pfam" id="PF22007">
    <property type="entry name" value="DUF6930"/>
    <property type="match status" value="1"/>
</dbReference>
<protein>
    <submittedName>
        <fullName evidence="3">Uncharacterized protein</fullName>
    </submittedName>
</protein>
<sequence>MRKEASLELWKKLYERAKEIDDLAPWQYVSASNLISIVSENRKDPVFLNITGMGTDFRSVNLYQGLEGYGDYHMAATVGQTDLTDDYVMFEQNVLTLYWNSMMDVSPEQREIIDQLDVKFHDLGSWMEFVSQKKRFWPHLPDEEEVKLLIDAYENLIMVIRAVRDKKIDLDLEQGECIYRVYDKETGKWNMFVDAQPDMEKQFPAVQLNEEDLKKQLQEKPQTDAELIMDFSYAGFPAQDEAYDQPVHPLMFIAVDSTRKEVLEAYFLSPDDGEIEAALNFFIAYVERHGRMKRIKARNPWIFGALADTCALCQVELVHDPIQEADAIEQDIKRRAQSQAAQGE</sequence>
<dbReference type="Proteomes" id="UP000613208">
    <property type="component" value="Unassembled WGS sequence"/>
</dbReference>
<reference evidence="3" key="1">
    <citation type="submission" date="2020-06" db="EMBL/GenBank/DDBJ databases">
        <title>Characterization of fructooligosaccharide metabolism and fructooligosaccharide-degrading enzymes in human commensal butyrate producers.</title>
        <authorList>
            <person name="Tanno H."/>
            <person name="Fujii T."/>
            <person name="Hirano K."/>
            <person name="Maeno S."/>
            <person name="Tonozuka T."/>
            <person name="Sakamoto M."/>
            <person name="Ohkuma M."/>
            <person name="Tochio T."/>
            <person name="Endo A."/>
        </authorList>
    </citation>
    <scope>NUCLEOTIDE SEQUENCE</scope>
    <source>
        <strain evidence="3">JCM 17466</strain>
    </source>
</reference>
<accession>A0A916Q8R7</accession>
<name>A0A916Q8R7_9FIRM</name>
<gene>
    <name evidence="3" type="ORF">ANBU17_04400</name>
</gene>
<dbReference type="InterPro" id="IPR054216">
    <property type="entry name" value="DUF6930"/>
</dbReference>
<evidence type="ECO:0000259" key="2">
    <source>
        <dbReference type="Pfam" id="PF23988"/>
    </source>
</evidence>
<dbReference type="InterPro" id="IPR055733">
    <property type="entry name" value="DUF7309"/>
</dbReference>
<proteinExistence type="predicted"/>
<comment type="caution">
    <text evidence="3">The sequence shown here is derived from an EMBL/GenBank/DDBJ whole genome shotgun (WGS) entry which is preliminary data.</text>
</comment>
<feature type="domain" description="DUF6930" evidence="1">
    <location>
        <begin position="215"/>
        <end position="332"/>
    </location>
</feature>
<dbReference type="RefSeq" id="WP_201309832.1">
    <property type="nucleotide sequence ID" value="NZ_BLYI01000006.1"/>
</dbReference>
<feature type="domain" description="DUF7309" evidence="2">
    <location>
        <begin position="10"/>
        <end position="180"/>
    </location>
</feature>
<dbReference type="EMBL" id="BLYI01000006">
    <property type="protein sequence ID" value="GFO84093.1"/>
    <property type="molecule type" value="Genomic_DNA"/>
</dbReference>
<keyword evidence="4" id="KW-1185">Reference proteome</keyword>
<dbReference type="AlphaFoldDB" id="A0A916Q8R7"/>
<dbReference type="Pfam" id="PF23988">
    <property type="entry name" value="DUF7309"/>
    <property type="match status" value="1"/>
</dbReference>
<evidence type="ECO:0000313" key="4">
    <source>
        <dbReference type="Proteomes" id="UP000613208"/>
    </source>
</evidence>
<organism evidence="3 4">
    <name type="scientific">Anaerostipes butyraticus</name>
    <dbReference type="NCBI Taxonomy" id="645466"/>
    <lineage>
        <taxon>Bacteria</taxon>
        <taxon>Bacillati</taxon>
        <taxon>Bacillota</taxon>
        <taxon>Clostridia</taxon>
        <taxon>Lachnospirales</taxon>
        <taxon>Lachnospiraceae</taxon>
        <taxon>Anaerostipes</taxon>
    </lineage>
</organism>